<evidence type="ECO:0000313" key="3">
    <source>
        <dbReference type="Proteomes" id="UP001154252"/>
    </source>
</evidence>
<evidence type="ECO:0000259" key="1">
    <source>
        <dbReference type="Pfam" id="PF00135"/>
    </source>
</evidence>
<dbReference type="GO" id="GO:0017000">
    <property type="term" value="P:antibiotic biosynthetic process"/>
    <property type="evidence" value="ECO:0007669"/>
    <property type="project" value="UniProtKB-ARBA"/>
</dbReference>
<sequence length="96" mass="10355">MSLWNATLDARDFGNICSSSSSSSEYSVSEDCLKLNIWSAAKSTDAKLPVVTWSYPAYSTVADALFDGGGMADEGVVYVNYNYRTGSRLVGPPRVI</sequence>
<dbReference type="SUPFAM" id="SSF53474">
    <property type="entry name" value="alpha/beta-Hydrolases"/>
    <property type="match status" value="1"/>
</dbReference>
<protein>
    <recommendedName>
        <fullName evidence="1">Carboxylesterase type B domain-containing protein</fullName>
    </recommendedName>
</protein>
<dbReference type="Gene3D" id="3.40.50.1820">
    <property type="entry name" value="alpha/beta hydrolase"/>
    <property type="match status" value="1"/>
</dbReference>
<feature type="domain" description="Carboxylesterase type B" evidence="1">
    <location>
        <begin position="4"/>
        <end position="86"/>
    </location>
</feature>
<organism evidence="2 3">
    <name type="scientific">Penicillium egyptiacum</name>
    <dbReference type="NCBI Taxonomy" id="1303716"/>
    <lineage>
        <taxon>Eukaryota</taxon>
        <taxon>Fungi</taxon>
        <taxon>Dikarya</taxon>
        <taxon>Ascomycota</taxon>
        <taxon>Pezizomycotina</taxon>
        <taxon>Eurotiomycetes</taxon>
        <taxon>Eurotiomycetidae</taxon>
        <taxon>Eurotiales</taxon>
        <taxon>Aspergillaceae</taxon>
        <taxon>Penicillium</taxon>
    </lineage>
</organism>
<dbReference type="InterPro" id="IPR002018">
    <property type="entry name" value="CarbesteraseB"/>
</dbReference>
<proteinExistence type="predicted"/>
<dbReference type="EMBL" id="CAJVRC010000876">
    <property type="protein sequence ID" value="CAG8902700.1"/>
    <property type="molecule type" value="Genomic_DNA"/>
</dbReference>
<dbReference type="Pfam" id="PF00135">
    <property type="entry name" value="COesterase"/>
    <property type="match status" value="1"/>
</dbReference>
<comment type="caution">
    <text evidence="2">The sequence shown here is derived from an EMBL/GenBank/DDBJ whole genome shotgun (WGS) entry which is preliminary data.</text>
</comment>
<reference evidence="2" key="1">
    <citation type="submission" date="2021-07" db="EMBL/GenBank/DDBJ databases">
        <authorList>
            <person name="Branca A.L. A."/>
        </authorList>
    </citation>
    <scope>NUCLEOTIDE SEQUENCE</scope>
</reference>
<dbReference type="AlphaFoldDB" id="A0A9W4KES8"/>
<dbReference type="Proteomes" id="UP001154252">
    <property type="component" value="Unassembled WGS sequence"/>
</dbReference>
<dbReference type="OrthoDB" id="408631at2759"/>
<name>A0A9W4KES8_9EURO</name>
<accession>A0A9W4KES8</accession>
<evidence type="ECO:0000313" key="2">
    <source>
        <dbReference type="EMBL" id="CAG8902700.1"/>
    </source>
</evidence>
<dbReference type="InterPro" id="IPR029058">
    <property type="entry name" value="AB_hydrolase_fold"/>
</dbReference>
<keyword evidence="3" id="KW-1185">Reference proteome</keyword>
<dbReference type="GO" id="GO:0072330">
    <property type="term" value="P:monocarboxylic acid biosynthetic process"/>
    <property type="evidence" value="ECO:0007669"/>
    <property type="project" value="UniProtKB-ARBA"/>
</dbReference>
<gene>
    <name evidence="2" type="ORF">PEGY_LOCUS6881</name>
</gene>